<evidence type="ECO:0000313" key="1">
    <source>
        <dbReference type="EMBL" id="CAK1232064.1"/>
    </source>
</evidence>
<gene>
    <name evidence="1" type="ORF">R82641_BJNNKPBH_00350</name>
</gene>
<comment type="caution">
    <text evidence="1">The sequence shown here is derived from an EMBL/GenBank/DDBJ whole genome shotgun (WGS) entry which is preliminary data.</text>
</comment>
<dbReference type="RefSeq" id="WP_338347690.1">
    <property type="nucleotide sequence ID" value="NZ_CAUZLY010000003.1"/>
</dbReference>
<keyword evidence="2" id="KW-1185">Reference proteome</keyword>
<evidence type="ECO:0000313" key="2">
    <source>
        <dbReference type="Proteomes" id="UP001314200"/>
    </source>
</evidence>
<reference evidence="1 2" key="1">
    <citation type="submission" date="2023-10" db="EMBL/GenBank/DDBJ databases">
        <authorList>
            <person name="Botero Cardona J."/>
        </authorList>
    </citation>
    <scope>NUCLEOTIDE SEQUENCE [LARGE SCALE GENOMIC DNA]</scope>
    <source>
        <strain evidence="1 2">R-82641</strain>
    </source>
</reference>
<name>A0ABM9MQ63_9LACO</name>
<proteinExistence type="predicted"/>
<dbReference type="Proteomes" id="UP001314200">
    <property type="component" value="Unassembled WGS sequence"/>
</dbReference>
<accession>A0ABM9MQ63</accession>
<sequence length="53" mass="5907">MNNFGNALEIQMMLGNAALESVTTILSDKEIEGKTTPFTLQDGSKFEMTIRRL</sequence>
<dbReference type="EMBL" id="CAUZLY010000003">
    <property type="protein sequence ID" value="CAK1232064.1"/>
    <property type="molecule type" value="Genomic_DNA"/>
</dbReference>
<protein>
    <submittedName>
        <fullName evidence="1">Uncharacterized protein</fullName>
    </submittedName>
</protein>
<organism evidence="1 2">
    <name type="scientific">Fructobacillus cardui</name>
    <dbReference type="NCBI Taxonomy" id="2893170"/>
    <lineage>
        <taxon>Bacteria</taxon>
        <taxon>Bacillati</taxon>
        <taxon>Bacillota</taxon>
        <taxon>Bacilli</taxon>
        <taxon>Lactobacillales</taxon>
        <taxon>Lactobacillaceae</taxon>
        <taxon>Fructobacillus</taxon>
    </lineage>
</organism>